<evidence type="ECO:0000256" key="1">
    <source>
        <dbReference type="SAM" id="MobiDB-lite"/>
    </source>
</evidence>
<dbReference type="Proteomes" id="UP001221757">
    <property type="component" value="Unassembled WGS sequence"/>
</dbReference>
<name>A0AAD7CQ54_MYCRO</name>
<evidence type="ECO:0000313" key="4">
    <source>
        <dbReference type="Proteomes" id="UP001221757"/>
    </source>
</evidence>
<proteinExistence type="predicted"/>
<evidence type="ECO:0000313" key="3">
    <source>
        <dbReference type="EMBL" id="KAJ7657964.1"/>
    </source>
</evidence>
<organism evidence="3 4">
    <name type="scientific">Mycena rosella</name>
    <name type="common">Pink bonnet</name>
    <name type="synonym">Agaricus rosellus</name>
    <dbReference type="NCBI Taxonomy" id="1033263"/>
    <lineage>
        <taxon>Eukaryota</taxon>
        <taxon>Fungi</taxon>
        <taxon>Dikarya</taxon>
        <taxon>Basidiomycota</taxon>
        <taxon>Agaricomycotina</taxon>
        <taxon>Agaricomycetes</taxon>
        <taxon>Agaricomycetidae</taxon>
        <taxon>Agaricales</taxon>
        <taxon>Marasmiineae</taxon>
        <taxon>Mycenaceae</taxon>
        <taxon>Mycena</taxon>
    </lineage>
</organism>
<comment type="caution">
    <text evidence="3">The sequence shown here is derived from an EMBL/GenBank/DDBJ whole genome shotgun (WGS) entry which is preliminary data.</text>
</comment>
<accession>A0AAD7CQ54</accession>
<keyword evidence="2" id="KW-0812">Transmembrane</keyword>
<keyword evidence="2" id="KW-0472">Membrane</keyword>
<sequence length="220" mass="23181">MAAGGAVGGVIILIAGILLCLFLRKRRRSQALYLSSRPDSPFRDAERSMPTNSSAPVFSMVTPHTSAAPSVPSIVVDSPEMAQVSPSPSNFNVHKKPVPSIAPQDFAAVAAPAASTKPVSYTLEVDPPSSSMSFDHSTFAQSLGQNPAWASVLKAPATASANPFADPENPFADPQPKTRLSEMPEIPNHLRMSTTSSSLDDEPHSPTGSISTVYHDAFAI</sequence>
<feature type="region of interest" description="Disordered" evidence="1">
    <location>
        <begin position="160"/>
        <end position="210"/>
    </location>
</feature>
<feature type="region of interest" description="Disordered" evidence="1">
    <location>
        <begin position="34"/>
        <end position="57"/>
    </location>
</feature>
<dbReference type="EMBL" id="JARKIE010000285">
    <property type="protein sequence ID" value="KAJ7657964.1"/>
    <property type="molecule type" value="Genomic_DNA"/>
</dbReference>
<dbReference type="AlphaFoldDB" id="A0AAD7CQ54"/>
<dbReference type="CDD" id="cd12087">
    <property type="entry name" value="TM_EGFR-like"/>
    <property type="match status" value="1"/>
</dbReference>
<protein>
    <submittedName>
        <fullName evidence="3">Uncharacterized protein</fullName>
    </submittedName>
</protein>
<reference evidence="3" key="1">
    <citation type="submission" date="2023-03" db="EMBL/GenBank/DDBJ databases">
        <title>Massive genome expansion in bonnet fungi (Mycena s.s.) driven by repeated elements and novel gene families across ecological guilds.</title>
        <authorList>
            <consortium name="Lawrence Berkeley National Laboratory"/>
            <person name="Harder C.B."/>
            <person name="Miyauchi S."/>
            <person name="Viragh M."/>
            <person name="Kuo A."/>
            <person name="Thoen E."/>
            <person name="Andreopoulos B."/>
            <person name="Lu D."/>
            <person name="Skrede I."/>
            <person name="Drula E."/>
            <person name="Henrissat B."/>
            <person name="Morin E."/>
            <person name="Kohler A."/>
            <person name="Barry K."/>
            <person name="LaButti K."/>
            <person name="Morin E."/>
            <person name="Salamov A."/>
            <person name="Lipzen A."/>
            <person name="Mereny Z."/>
            <person name="Hegedus B."/>
            <person name="Baldrian P."/>
            <person name="Stursova M."/>
            <person name="Weitz H."/>
            <person name="Taylor A."/>
            <person name="Grigoriev I.V."/>
            <person name="Nagy L.G."/>
            <person name="Martin F."/>
            <person name="Kauserud H."/>
        </authorList>
    </citation>
    <scope>NUCLEOTIDE SEQUENCE</scope>
    <source>
        <strain evidence="3">CBHHK067</strain>
    </source>
</reference>
<feature type="transmembrane region" description="Helical" evidence="2">
    <location>
        <begin position="6"/>
        <end position="23"/>
    </location>
</feature>
<keyword evidence="4" id="KW-1185">Reference proteome</keyword>
<gene>
    <name evidence="3" type="ORF">B0H17DRAFT_352589</name>
</gene>
<evidence type="ECO:0000256" key="2">
    <source>
        <dbReference type="SAM" id="Phobius"/>
    </source>
</evidence>
<keyword evidence="2" id="KW-1133">Transmembrane helix</keyword>